<dbReference type="SUPFAM" id="SSF56235">
    <property type="entry name" value="N-terminal nucleophile aminohydrolases (Ntn hydrolases)"/>
    <property type="match status" value="1"/>
</dbReference>
<organism evidence="1 2">
    <name type="scientific">Actinophytocola xanthii</name>
    <dbReference type="NCBI Taxonomy" id="1912961"/>
    <lineage>
        <taxon>Bacteria</taxon>
        <taxon>Bacillati</taxon>
        <taxon>Actinomycetota</taxon>
        <taxon>Actinomycetes</taxon>
        <taxon>Pseudonocardiales</taxon>
        <taxon>Pseudonocardiaceae</taxon>
    </lineage>
</organism>
<reference evidence="1 2" key="1">
    <citation type="submission" date="2016-12" db="EMBL/GenBank/DDBJ databases">
        <title>The draft genome sequence of Actinophytocola sp. 11-183.</title>
        <authorList>
            <person name="Wang W."/>
            <person name="Yuan L."/>
        </authorList>
    </citation>
    <scope>NUCLEOTIDE SEQUENCE [LARGE SCALE GENOMIC DNA]</scope>
    <source>
        <strain evidence="1 2">11-183</strain>
    </source>
</reference>
<dbReference type="RefSeq" id="WP_075125908.1">
    <property type="nucleotide sequence ID" value="NZ_MSIE01000020.1"/>
</dbReference>
<dbReference type="PANTHER" id="PTHR39328">
    <property type="entry name" value="BLL2871 PROTEIN"/>
    <property type="match status" value="1"/>
</dbReference>
<protein>
    <recommendedName>
        <fullName evidence="3">Fimbrial assembly protein FimA</fullName>
    </recommendedName>
</protein>
<proteinExistence type="predicted"/>
<evidence type="ECO:0008006" key="3">
    <source>
        <dbReference type="Google" id="ProtNLM"/>
    </source>
</evidence>
<keyword evidence="2" id="KW-1185">Reference proteome</keyword>
<evidence type="ECO:0000313" key="2">
    <source>
        <dbReference type="Proteomes" id="UP000185596"/>
    </source>
</evidence>
<dbReference type="STRING" id="1912961.BU204_13025"/>
<name>A0A1Q8CS43_9PSEU</name>
<dbReference type="EMBL" id="MSIE01000020">
    <property type="protein sequence ID" value="OLF17170.1"/>
    <property type="molecule type" value="Genomic_DNA"/>
</dbReference>
<dbReference type="AlphaFoldDB" id="A0A1Q8CS43"/>
<dbReference type="Gene3D" id="3.60.20.10">
    <property type="entry name" value="Glutamine Phosphoribosylpyrophosphate, subunit 1, domain 1"/>
    <property type="match status" value="1"/>
</dbReference>
<evidence type="ECO:0000313" key="1">
    <source>
        <dbReference type="EMBL" id="OLF17170.1"/>
    </source>
</evidence>
<dbReference type="PANTHER" id="PTHR39328:SF1">
    <property type="entry name" value="BLL2871 PROTEIN"/>
    <property type="match status" value="1"/>
</dbReference>
<dbReference type="OrthoDB" id="9790012at2"/>
<dbReference type="Pfam" id="PF06267">
    <property type="entry name" value="DUF1028"/>
    <property type="match status" value="1"/>
</dbReference>
<dbReference type="InterPro" id="IPR029055">
    <property type="entry name" value="Ntn_hydrolases_N"/>
</dbReference>
<comment type="caution">
    <text evidence="1">The sequence shown here is derived from an EMBL/GenBank/DDBJ whole genome shotgun (WGS) entry which is preliminary data.</text>
</comment>
<dbReference type="Proteomes" id="UP000185596">
    <property type="component" value="Unassembled WGS sequence"/>
</dbReference>
<sequence>MTFSVVGFSGAEESWGVAVATRFLAVGAMVPAAEFGVGALATQALTNMAYRAEGLASLREGRGAQEVVDTLVKGDDRREERQLGVVDRDGVAAAWTGGQCGAFADSRVGEGYAIQGNLLVGPEVLDAMERTWLSERTGLVDRLLATLAAGDAAGGDRRGRQSAAIYVVGPEGIAHGTRVRMDLRVDDAPEPIAELVRLRELQRRLEQRKR</sequence>
<dbReference type="InterPro" id="IPR010430">
    <property type="entry name" value="DUF1028"/>
</dbReference>
<accession>A0A1Q8CS43</accession>
<gene>
    <name evidence="1" type="ORF">BU204_13025</name>
</gene>